<accession>A0A1M5HUB2</accession>
<dbReference type="Pfam" id="PF08401">
    <property type="entry name" value="ArdcN"/>
    <property type="match status" value="1"/>
</dbReference>
<dbReference type="InterPro" id="IPR041459">
    <property type="entry name" value="MPTase-PolyVal"/>
</dbReference>
<evidence type="ECO:0000259" key="1">
    <source>
        <dbReference type="Pfam" id="PF08401"/>
    </source>
</evidence>
<evidence type="ECO:0000313" key="4">
    <source>
        <dbReference type="Proteomes" id="UP000184368"/>
    </source>
</evidence>
<feature type="domain" description="N-terminal" evidence="1">
    <location>
        <begin position="10"/>
        <end position="123"/>
    </location>
</feature>
<evidence type="ECO:0000313" key="3">
    <source>
        <dbReference type="EMBL" id="SHG19556.1"/>
    </source>
</evidence>
<keyword evidence="4" id="KW-1185">Reference proteome</keyword>
<dbReference type="STRING" id="1302690.BUE76_00200"/>
<sequence length="311" mass="34884">MHSETTKFGQITEAITKEIIEELQKGNVTWSTPFSKAINSGLAKNYVTGRPYTGFNQFYLSFKAATKGYQTPQYLTFKQAQELGGHIRKGEKATVIIFWKVIEQDREAQEKQTRLYPFYYYVFNIDQVDGVTFHILTPPPPSDNQLTNVACQNIVAGYSNGPQITSAAATPYYVPAQDKVNMPPVTSFKTESLYYSVLFHELIHSTGHSSRLDRFQKGVKPAPFGSPEYSKEELIAEIGATFLCGLAGIYPDTRHHNAGYIDNWIDALQRDYTLIITAANHILGLKETNTEELGTVNTNVVTHNMMFKAAS</sequence>
<gene>
    <name evidence="3" type="ORF">SAMN05444008_12064</name>
</gene>
<protein>
    <submittedName>
        <fullName evidence="3">Antirestriction protein ArdC</fullName>
    </submittedName>
</protein>
<feature type="domain" description="Polyvalent protein metallopeptidase" evidence="2">
    <location>
        <begin position="162"/>
        <end position="281"/>
    </location>
</feature>
<dbReference type="InterPro" id="IPR017113">
    <property type="entry name" value="Antirestriction_ArdC"/>
</dbReference>
<dbReference type="Proteomes" id="UP000184368">
    <property type="component" value="Unassembled WGS sequence"/>
</dbReference>
<name>A0A1M5HUB2_9BACT</name>
<dbReference type="Pfam" id="PF18818">
    <property type="entry name" value="MPTase-PolyVal"/>
    <property type="match status" value="1"/>
</dbReference>
<reference evidence="3 4" key="1">
    <citation type="submission" date="2016-11" db="EMBL/GenBank/DDBJ databases">
        <authorList>
            <person name="Jaros S."/>
            <person name="Januszkiewicz K."/>
            <person name="Wedrychowicz H."/>
        </authorList>
    </citation>
    <scope>NUCLEOTIDE SEQUENCE [LARGE SCALE GENOMIC DNA]</scope>
    <source>
        <strain evidence="3 4">DSM 26897</strain>
    </source>
</reference>
<dbReference type="EMBL" id="FQUO01000020">
    <property type="protein sequence ID" value="SHG19556.1"/>
    <property type="molecule type" value="Genomic_DNA"/>
</dbReference>
<evidence type="ECO:0000259" key="2">
    <source>
        <dbReference type="Pfam" id="PF18818"/>
    </source>
</evidence>
<dbReference type="InterPro" id="IPR013610">
    <property type="entry name" value="ArdC_N"/>
</dbReference>
<dbReference type="AlphaFoldDB" id="A0A1M5HUB2"/>
<dbReference type="PIRSF" id="PIRSF037112">
    <property type="entry name" value="Antirestriction_ArdC"/>
    <property type="match status" value="1"/>
</dbReference>
<organism evidence="3 4">
    <name type="scientific">Cnuella takakiae</name>
    <dbReference type="NCBI Taxonomy" id="1302690"/>
    <lineage>
        <taxon>Bacteria</taxon>
        <taxon>Pseudomonadati</taxon>
        <taxon>Bacteroidota</taxon>
        <taxon>Chitinophagia</taxon>
        <taxon>Chitinophagales</taxon>
        <taxon>Chitinophagaceae</taxon>
        <taxon>Cnuella</taxon>
    </lineage>
</organism>
<proteinExistence type="predicted"/>
<dbReference type="OrthoDB" id="9792687at2"/>
<dbReference type="RefSeq" id="WP_073047490.1">
    <property type="nucleotide sequence ID" value="NZ_FQUO01000020.1"/>
</dbReference>
<dbReference type="GO" id="GO:0003697">
    <property type="term" value="F:single-stranded DNA binding"/>
    <property type="evidence" value="ECO:0007669"/>
    <property type="project" value="InterPro"/>
</dbReference>